<dbReference type="PhylomeDB" id="T1JG47"/>
<dbReference type="STRING" id="126957.T1JG47"/>
<reference evidence="5" key="1">
    <citation type="submission" date="2011-05" db="EMBL/GenBank/DDBJ databases">
        <authorList>
            <person name="Richards S.R."/>
            <person name="Qu J."/>
            <person name="Jiang H."/>
            <person name="Jhangiani S.N."/>
            <person name="Agravi P."/>
            <person name="Goodspeed R."/>
            <person name="Gross S."/>
            <person name="Mandapat C."/>
            <person name="Jackson L."/>
            <person name="Mathew T."/>
            <person name="Pu L."/>
            <person name="Thornton R."/>
            <person name="Saada N."/>
            <person name="Wilczek-Boney K.B."/>
            <person name="Lee S."/>
            <person name="Kovar C."/>
            <person name="Wu Y."/>
            <person name="Scherer S.E."/>
            <person name="Worley K.C."/>
            <person name="Muzny D.M."/>
            <person name="Gibbs R."/>
        </authorList>
    </citation>
    <scope>NUCLEOTIDE SEQUENCE</scope>
    <source>
        <strain evidence="5">Brora</strain>
    </source>
</reference>
<dbReference type="PROSITE" id="PS50003">
    <property type="entry name" value="PH_DOMAIN"/>
    <property type="match status" value="1"/>
</dbReference>
<dbReference type="CDD" id="cd00821">
    <property type="entry name" value="PH"/>
    <property type="match status" value="1"/>
</dbReference>
<evidence type="ECO:0000313" key="4">
    <source>
        <dbReference type="EnsemblMetazoa" id="SMAR012816-PA"/>
    </source>
</evidence>
<feature type="region of interest" description="Disordered" evidence="2">
    <location>
        <begin position="293"/>
        <end position="320"/>
    </location>
</feature>
<dbReference type="InterPro" id="IPR001849">
    <property type="entry name" value="PH_domain"/>
</dbReference>
<dbReference type="PANTHER" id="PTHR12345">
    <property type="entry name" value="SYNTENIN RELATED"/>
    <property type="match status" value="1"/>
</dbReference>
<dbReference type="AlphaFoldDB" id="T1JG47"/>
<evidence type="ECO:0000256" key="2">
    <source>
        <dbReference type="SAM" id="MobiDB-lite"/>
    </source>
</evidence>
<feature type="domain" description="PH" evidence="3">
    <location>
        <begin position="104"/>
        <end position="138"/>
    </location>
</feature>
<dbReference type="Gene3D" id="2.30.29.30">
    <property type="entry name" value="Pleckstrin-homology domain (PH domain)/Phosphotyrosine-binding domain (PTB)"/>
    <property type="match status" value="1"/>
</dbReference>
<keyword evidence="1" id="KW-0677">Repeat</keyword>
<reference evidence="4" key="2">
    <citation type="submission" date="2015-02" db="UniProtKB">
        <authorList>
            <consortium name="EnsemblMetazoa"/>
        </authorList>
    </citation>
    <scope>IDENTIFICATION</scope>
</reference>
<evidence type="ECO:0000256" key="1">
    <source>
        <dbReference type="ARBA" id="ARBA00022737"/>
    </source>
</evidence>
<proteinExistence type="predicted"/>
<dbReference type="SUPFAM" id="SSF50729">
    <property type="entry name" value="PH domain-like"/>
    <property type="match status" value="1"/>
</dbReference>
<dbReference type="InterPro" id="IPR051230">
    <property type="entry name" value="APP-Binding"/>
</dbReference>
<dbReference type="InterPro" id="IPR011993">
    <property type="entry name" value="PH-like_dom_sf"/>
</dbReference>
<dbReference type="GO" id="GO:0005886">
    <property type="term" value="C:plasma membrane"/>
    <property type="evidence" value="ECO:0007669"/>
    <property type="project" value="TreeGrafter"/>
</dbReference>
<feature type="compositionally biased region" description="Basic and acidic residues" evidence="2">
    <location>
        <begin position="301"/>
        <end position="320"/>
    </location>
</feature>
<evidence type="ECO:0000259" key="3">
    <source>
        <dbReference type="PROSITE" id="PS50003"/>
    </source>
</evidence>
<dbReference type="eggNOG" id="ENOG502QPSN">
    <property type="taxonomic scope" value="Eukaryota"/>
</dbReference>
<dbReference type="PANTHER" id="PTHR12345:SF11">
    <property type="entry name" value="FI13065P"/>
    <property type="match status" value="1"/>
</dbReference>
<sequence length="535" mass="60518">MTENIESGSGNDATATDIRVLVREIYRNGWLKVPISPEKKSGALSKASKLFHTVWVVFCIHDDTEPFLEYYDSQQNVLGHKSTHSWHLGRCLHISPNISLQDDEHMFSVTLENQLLKFATSTQDEMMEWINVIRNKLTELGIIGSMTNFYSKEPESKPRLAPVRDPTSPLPPPPGYLRLPPGTTLSRDHDIIDNQDEEQNAVGTVDILEEEVTLRSEISEINTNQNARHSLQEAATDLFTQTEFNSMIVPSSAPPQGSASRDENIFNFNTLTVSTSEVEQNDLENSIYEPLHLTTSSSRNTEVHSERENEINSEETVERTDNLSLKEKQVALLNTQINHPGGIRLRIRRKDCLNSIALGSYLESVWILGWKQRAHPLLYNNFHIGDKIMSIEGHLVSTPQQVQKIIKQTYTPSVEFIVFRVPFGKAFAIKRDYDGQDLGLQRDNNTAEASILIHASARHGLSLKATTTCSLGLCNWMLTEINGRPLNLFYKGNEIHDRLNAVGKDISILVQPSDFVKILKKQLKSLRSYKDYIVQ</sequence>
<dbReference type="SMART" id="SM00233">
    <property type="entry name" value="PH"/>
    <property type="match status" value="1"/>
</dbReference>
<name>T1JG47_STRMM</name>
<dbReference type="GO" id="GO:0005737">
    <property type="term" value="C:cytoplasm"/>
    <property type="evidence" value="ECO:0007669"/>
    <property type="project" value="TreeGrafter"/>
</dbReference>
<dbReference type="HOGENOM" id="CLU_020503_0_0_1"/>
<feature type="region of interest" description="Disordered" evidence="2">
    <location>
        <begin position="153"/>
        <end position="177"/>
    </location>
</feature>
<dbReference type="Pfam" id="PF00169">
    <property type="entry name" value="PH"/>
    <property type="match status" value="1"/>
</dbReference>
<dbReference type="Proteomes" id="UP000014500">
    <property type="component" value="Unassembled WGS sequence"/>
</dbReference>
<dbReference type="OMA" id="NIAIQRV"/>
<dbReference type="EMBL" id="JH432192">
    <property type="status" value="NOT_ANNOTATED_CDS"/>
    <property type="molecule type" value="Genomic_DNA"/>
</dbReference>
<accession>T1JG47</accession>
<keyword evidence="5" id="KW-1185">Reference proteome</keyword>
<organism evidence="4 5">
    <name type="scientific">Strigamia maritima</name>
    <name type="common">European centipede</name>
    <name type="synonym">Geophilus maritimus</name>
    <dbReference type="NCBI Taxonomy" id="126957"/>
    <lineage>
        <taxon>Eukaryota</taxon>
        <taxon>Metazoa</taxon>
        <taxon>Ecdysozoa</taxon>
        <taxon>Arthropoda</taxon>
        <taxon>Myriapoda</taxon>
        <taxon>Chilopoda</taxon>
        <taxon>Pleurostigmophora</taxon>
        <taxon>Geophilomorpha</taxon>
        <taxon>Linotaeniidae</taxon>
        <taxon>Strigamia</taxon>
    </lineage>
</organism>
<protein>
    <recommendedName>
        <fullName evidence="3">PH domain-containing protein</fullName>
    </recommendedName>
</protein>
<dbReference type="EnsemblMetazoa" id="SMAR012816-RA">
    <property type="protein sequence ID" value="SMAR012816-PA"/>
    <property type="gene ID" value="SMAR012816"/>
</dbReference>
<evidence type="ECO:0000313" key="5">
    <source>
        <dbReference type="Proteomes" id="UP000014500"/>
    </source>
</evidence>